<dbReference type="STRING" id="278856.A0A212EQ45"/>
<keyword evidence="3" id="KW-0677">Repeat</keyword>
<comment type="subcellular location">
    <subcellularLocation>
        <location evidence="5">Cytoplasm</location>
        <location evidence="5">Cytoskeleton</location>
        <location evidence="5">Spindle</location>
    </subcellularLocation>
    <subcellularLocation>
        <location evidence="1 5">Nucleus</location>
    </subcellularLocation>
</comment>
<dbReference type="GO" id="GO:0051604">
    <property type="term" value="P:protein maturation"/>
    <property type="evidence" value="ECO:0007669"/>
    <property type="project" value="UniProtKB-UniRule"/>
</dbReference>
<dbReference type="AlphaFoldDB" id="A0A212EQ45"/>
<dbReference type="InterPro" id="IPR016024">
    <property type="entry name" value="ARM-type_fold"/>
</dbReference>
<sequence>MEAIWYKSELADEIIKNNDIFNQTQSIIADVVSGKFDITVLVENMAGVLTSKEVEDRERGMRFFTKILKEIPADYLTEMQIKFISKFYVDRLKDNHRVIPAVLEGYLSVIDMKHYNVQSSGEYLTALFREVACQSQVRQDRYNIYLTIQKLFAKNVEYMKTLGPDFVYGFISSMDGERDPRNLLFLFNFLPNFLSNIPLGHLVEEMFEVISCYYPIDFHPSPDDPAAVSRNDLAAVLCPCLCAIPEFAEHCLVLLIEKLDSNLRVAKIDSLMLLAASCKTFKYESYGPFLKALWSSLQRELTHKTDDELKLAAHEALSALVSKLSTKAETDQSFENFIKGILISMQSAIAESSTVIQFMEAVKILLTAANASKQSCVLIIKAMIPAILAYYEFKPLVKLQISCLDVLGDMYELADHWGVLDEMEKEVNEIPQLCLTAVSERVKDYQVSGFKTLIRVKNVLHIDLVLPFVEILIYNIQHSQDSEILSVCVETVHAIARKYPELIMTLVIKGKCDLENLTQDKTALQKRLDLLSNLASIDDFTKIIIEEMLKVITTNDEEASKVVKALSGSISNVSLYTEEKVAQIESDHGLISSIMAWLTKSILDESHESLNHGCTLISNTICSLPPEKQANILSKHSKAILEKCDSNEMYFLILECLYRSISPTIYDTNFKDIMGLALKLALNCENQLLRTKACCMVAHFLNKAQSGPNFEILNEVLKSYLTSCSRDNVNILPRLIELYGWITKALIMRGNDLFQFWLSKILISISTSECSVEASEAIKIIMTDSENCLNARHHCRTSLLYRQRMFQTFVNLTEKLGPPNSDSEEAFYLSWGYVLEKTPKSILNSQINKVTPLVIDALVYDNKELLKVMLEVLIHFVQSKNITVGHSLQTILPRLINLTTYVKCMDVRIKSLQCLYEIANSYQTRLLLPHKQDILIDLAPSLDDKKRLVRNMAVKARTRWYLVGAPGESKED</sequence>
<dbReference type="PANTHER" id="PTHR12891">
    <property type="entry name" value="DNA REPAIR/TRANSCRIPTION PROTEIN MET18/MMS19"/>
    <property type="match status" value="1"/>
</dbReference>
<dbReference type="FunCoup" id="A0A212EQ45">
    <property type="interactions" value="2008"/>
</dbReference>
<keyword evidence="7" id="KW-1185">Reference proteome</keyword>
<keyword evidence="5" id="KW-0206">Cytoskeleton</keyword>
<dbReference type="InterPro" id="IPR011989">
    <property type="entry name" value="ARM-like"/>
</dbReference>
<dbReference type="GO" id="GO:0016226">
    <property type="term" value="P:iron-sulfur cluster assembly"/>
    <property type="evidence" value="ECO:0007669"/>
    <property type="project" value="UniProtKB-UniRule"/>
</dbReference>
<name>A0A212EQ45_DANPL</name>
<keyword evidence="5" id="KW-0227">DNA damage</keyword>
<dbReference type="Pfam" id="PF12460">
    <property type="entry name" value="MMS19_C"/>
    <property type="match status" value="1"/>
</dbReference>
<evidence type="ECO:0000313" key="6">
    <source>
        <dbReference type="EMBL" id="OWR43615.1"/>
    </source>
</evidence>
<dbReference type="GO" id="GO:0097361">
    <property type="term" value="C:cytosolic [4Fe-4S] assembly targeting complex"/>
    <property type="evidence" value="ECO:0007669"/>
    <property type="project" value="UniProtKB-UniRule"/>
</dbReference>
<dbReference type="eggNOG" id="KOG1967">
    <property type="taxonomic scope" value="Eukaryota"/>
</dbReference>
<comment type="similarity">
    <text evidence="2 5">Belongs to the MET18/MMS19 family.</text>
</comment>
<dbReference type="GO" id="GO:0005819">
    <property type="term" value="C:spindle"/>
    <property type="evidence" value="ECO:0007669"/>
    <property type="project" value="UniProtKB-SubCell"/>
</dbReference>
<keyword evidence="4 5" id="KW-0539">Nucleus</keyword>
<proteinExistence type="inferred from homology"/>
<organism evidence="6 7">
    <name type="scientific">Danaus plexippus plexippus</name>
    <dbReference type="NCBI Taxonomy" id="278856"/>
    <lineage>
        <taxon>Eukaryota</taxon>
        <taxon>Metazoa</taxon>
        <taxon>Ecdysozoa</taxon>
        <taxon>Arthropoda</taxon>
        <taxon>Hexapoda</taxon>
        <taxon>Insecta</taxon>
        <taxon>Pterygota</taxon>
        <taxon>Neoptera</taxon>
        <taxon>Endopterygota</taxon>
        <taxon>Lepidoptera</taxon>
        <taxon>Glossata</taxon>
        <taxon>Ditrysia</taxon>
        <taxon>Papilionoidea</taxon>
        <taxon>Nymphalidae</taxon>
        <taxon>Danainae</taxon>
        <taxon>Danaini</taxon>
        <taxon>Danaina</taxon>
        <taxon>Danaus</taxon>
        <taxon>Danaus</taxon>
    </lineage>
</organism>
<comment type="caution">
    <text evidence="6">The sequence shown here is derived from an EMBL/GenBank/DDBJ whole genome shotgun (WGS) entry which is preliminary data.</text>
</comment>
<dbReference type="InterPro" id="IPR024687">
    <property type="entry name" value="MMS19_C"/>
</dbReference>
<dbReference type="OrthoDB" id="342900at2759"/>
<dbReference type="InterPro" id="IPR039920">
    <property type="entry name" value="MMS19"/>
</dbReference>
<comment type="function">
    <text evidence="5">Key component of the cytosolic iron-sulfur protein assembly (CIA) complex, a multiprotein complex that mediates the incorporation of iron-sulfur cluster into apoproteins specifically involved in DNA metabolism and genomic integrity. In the CIA complex, MMS19 acts as an adapter between early-acting CIA components and a subset of cellular target iron-sulfur proteins.</text>
</comment>
<dbReference type="KEGG" id="dpl:KGM_205304"/>
<keyword evidence="5" id="KW-0234">DNA repair</keyword>
<dbReference type="SUPFAM" id="SSF48371">
    <property type="entry name" value="ARM repeat"/>
    <property type="match status" value="2"/>
</dbReference>
<dbReference type="InterPro" id="IPR029240">
    <property type="entry name" value="MMS19_N"/>
</dbReference>
<accession>A0A212EQ45</accession>
<dbReference type="EMBL" id="AGBW02013317">
    <property type="protein sequence ID" value="OWR43615.1"/>
    <property type="molecule type" value="Genomic_DNA"/>
</dbReference>
<dbReference type="GO" id="GO:0005634">
    <property type="term" value="C:nucleus"/>
    <property type="evidence" value="ECO:0007669"/>
    <property type="project" value="UniProtKB-SubCell"/>
</dbReference>
<evidence type="ECO:0000256" key="4">
    <source>
        <dbReference type="ARBA" id="ARBA00023242"/>
    </source>
</evidence>
<dbReference type="Gene3D" id="1.25.10.10">
    <property type="entry name" value="Leucine-rich Repeat Variant"/>
    <property type="match status" value="1"/>
</dbReference>
<evidence type="ECO:0000256" key="5">
    <source>
        <dbReference type="RuleBase" id="RU367072"/>
    </source>
</evidence>
<dbReference type="GO" id="GO:0006281">
    <property type="term" value="P:DNA repair"/>
    <property type="evidence" value="ECO:0007669"/>
    <property type="project" value="UniProtKB-UniRule"/>
</dbReference>
<evidence type="ECO:0000256" key="2">
    <source>
        <dbReference type="ARBA" id="ARBA00009340"/>
    </source>
</evidence>
<dbReference type="PANTHER" id="PTHR12891:SF0">
    <property type="entry name" value="MMS19 NUCLEOTIDE EXCISION REPAIR PROTEIN HOMOLOG"/>
    <property type="match status" value="1"/>
</dbReference>
<reference evidence="6 7" key="1">
    <citation type="journal article" date="2011" name="Cell">
        <title>The monarch butterfly genome yields insights into long-distance migration.</title>
        <authorList>
            <person name="Zhan S."/>
            <person name="Merlin C."/>
            <person name="Boore J.L."/>
            <person name="Reppert S.M."/>
        </authorList>
    </citation>
    <scope>NUCLEOTIDE SEQUENCE [LARGE SCALE GENOMIC DNA]</scope>
    <source>
        <strain evidence="6">F-2</strain>
    </source>
</reference>
<evidence type="ECO:0000256" key="3">
    <source>
        <dbReference type="ARBA" id="ARBA00022737"/>
    </source>
</evidence>
<evidence type="ECO:0000256" key="1">
    <source>
        <dbReference type="ARBA" id="ARBA00004123"/>
    </source>
</evidence>
<protein>
    <recommendedName>
        <fullName evidence="5">MMS19 nucleotide excision repair protein</fullName>
    </recommendedName>
</protein>
<comment type="subunit">
    <text evidence="5">Component of the CIA complex.</text>
</comment>
<keyword evidence="5" id="KW-0963">Cytoplasm</keyword>
<gene>
    <name evidence="6" type="ORF">KGM_205304</name>
</gene>
<dbReference type="Proteomes" id="UP000007151">
    <property type="component" value="Unassembled WGS sequence"/>
</dbReference>
<evidence type="ECO:0000313" key="7">
    <source>
        <dbReference type="Proteomes" id="UP000007151"/>
    </source>
</evidence>
<dbReference type="Pfam" id="PF14500">
    <property type="entry name" value="MMS19_N"/>
    <property type="match status" value="1"/>
</dbReference>